<keyword evidence="4" id="KW-0472">Membrane</keyword>
<gene>
    <name evidence="7" type="ORF">AVDCRST_MAG70-851</name>
</gene>
<dbReference type="AlphaFoldDB" id="A0A6J4UGF4"/>
<dbReference type="GO" id="GO:0012505">
    <property type="term" value="C:endomembrane system"/>
    <property type="evidence" value="ECO:0007669"/>
    <property type="project" value="UniProtKB-SubCell"/>
</dbReference>
<accession>A0A6J4UGF4</accession>
<dbReference type="InterPro" id="IPR010652">
    <property type="entry name" value="DUF1232"/>
</dbReference>
<keyword evidence="3" id="KW-1133">Transmembrane helix</keyword>
<evidence type="ECO:0000259" key="6">
    <source>
        <dbReference type="Pfam" id="PF06803"/>
    </source>
</evidence>
<evidence type="ECO:0000313" key="7">
    <source>
        <dbReference type="EMBL" id="CAA9550117.1"/>
    </source>
</evidence>
<feature type="compositionally biased region" description="Basic and acidic residues" evidence="5">
    <location>
        <begin position="92"/>
        <end position="102"/>
    </location>
</feature>
<comment type="subcellular location">
    <subcellularLocation>
        <location evidence="1">Endomembrane system</location>
        <topology evidence="1">Multi-pass membrane protein</topology>
    </subcellularLocation>
</comment>
<evidence type="ECO:0000256" key="2">
    <source>
        <dbReference type="ARBA" id="ARBA00022692"/>
    </source>
</evidence>
<name>A0A6J4UGF4_9BACT</name>
<evidence type="ECO:0000256" key="1">
    <source>
        <dbReference type="ARBA" id="ARBA00004127"/>
    </source>
</evidence>
<dbReference type="Pfam" id="PF06803">
    <property type="entry name" value="DUF1232"/>
    <property type="match status" value="1"/>
</dbReference>
<organism evidence="7">
    <name type="scientific">uncultured Thermomicrobiales bacterium</name>
    <dbReference type="NCBI Taxonomy" id="1645740"/>
    <lineage>
        <taxon>Bacteria</taxon>
        <taxon>Pseudomonadati</taxon>
        <taxon>Thermomicrobiota</taxon>
        <taxon>Thermomicrobia</taxon>
        <taxon>Thermomicrobiales</taxon>
        <taxon>environmental samples</taxon>
    </lineage>
</organism>
<feature type="domain" description="DUF1232" evidence="6">
    <location>
        <begin position="29"/>
        <end position="63"/>
    </location>
</feature>
<protein>
    <recommendedName>
        <fullName evidence="6">DUF1232 domain-containing protein</fullName>
    </recommendedName>
</protein>
<proteinExistence type="predicted"/>
<evidence type="ECO:0000256" key="5">
    <source>
        <dbReference type="SAM" id="MobiDB-lite"/>
    </source>
</evidence>
<evidence type="ECO:0000256" key="4">
    <source>
        <dbReference type="ARBA" id="ARBA00023136"/>
    </source>
</evidence>
<keyword evidence="2" id="KW-0812">Transmembrane</keyword>
<reference evidence="7" key="1">
    <citation type="submission" date="2020-02" db="EMBL/GenBank/DDBJ databases">
        <authorList>
            <person name="Meier V. D."/>
        </authorList>
    </citation>
    <scope>NUCLEOTIDE SEQUENCE</scope>
    <source>
        <strain evidence="7">AVDCRST_MAG70</strain>
    </source>
</reference>
<evidence type="ECO:0000256" key="3">
    <source>
        <dbReference type="ARBA" id="ARBA00022989"/>
    </source>
</evidence>
<sequence length="121" mass="13401">MTDGLGRRDTVRLAWRLRRDPRVPGWQKWLPVVVAAAYVVMPLDLVPDVFLVIGQVDDLGVVGLMLASLALLPRVAPRQVVEEHLVAMGRGRRESIQRDARRGSPSGTTGGEVIDTPYHVR</sequence>
<dbReference type="EMBL" id="CADCWH010000131">
    <property type="protein sequence ID" value="CAA9550117.1"/>
    <property type="molecule type" value="Genomic_DNA"/>
</dbReference>
<feature type="region of interest" description="Disordered" evidence="5">
    <location>
        <begin position="92"/>
        <end position="121"/>
    </location>
</feature>